<dbReference type="GO" id="GO:0005886">
    <property type="term" value="C:plasma membrane"/>
    <property type="evidence" value="ECO:0007669"/>
    <property type="project" value="TreeGrafter"/>
</dbReference>
<name>A0A4Y2CPE1_ARAVE</name>
<keyword evidence="4 10" id="KW-1133">Transmembrane helix</keyword>
<evidence type="ECO:0000256" key="2">
    <source>
        <dbReference type="ARBA" id="ARBA00010663"/>
    </source>
</evidence>
<keyword evidence="7 12" id="KW-0675">Receptor</keyword>
<protein>
    <submittedName>
        <fullName evidence="12">Gonadotropin-releasing hormone receptor</fullName>
    </submittedName>
</protein>
<comment type="caution">
    <text evidence="12">The sequence shown here is derived from an EMBL/GenBank/DDBJ whole genome shotgun (WGS) entry which is preliminary data.</text>
</comment>
<dbReference type="PANTHER" id="PTHR45695:SF22">
    <property type="entry name" value="G-PROTEIN COUPLED RECEPTORS FAMILY 1 PROFILE DOMAIN-CONTAINING PROTEIN"/>
    <property type="match status" value="1"/>
</dbReference>
<dbReference type="GO" id="GO:0004930">
    <property type="term" value="F:G protein-coupled receptor activity"/>
    <property type="evidence" value="ECO:0007669"/>
    <property type="project" value="UniProtKB-KW"/>
</dbReference>
<feature type="transmembrane region" description="Helical" evidence="10">
    <location>
        <begin position="190"/>
        <end position="210"/>
    </location>
</feature>
<evidence type="ECO:0000313" key="12">
    <source>
        <dbReference type="EMBL" id="GBM05185.1"/>
    </source>
</evidence>
<keyword evidence="8" id="KW-0807">Transducer</keyword>
<feature type="compositionally biased region" description="Basic and acidic residues" evidence="9">
    <location>
        <begin position="17"/>
        <end position="27"/>
    </location>
</feature>
<keyword evidence="6 10" id="KW-0472">Membrane</keyword>
<evidence type="ECO:0000256" key="9">
    <source>
        <dbReference type="SAM" id="MobiDB-lite"/>
    </source>
</evidence>
<sequence>MDDSPFSDKLSENFNHRTSIHIKDKNSPSKSPAPQGPVVSIDSLEFDAKNDMDKDCFKKEEYINPPVSLHEETVFTLNFSLEDQNCTSNSSDLRYPLSNAPKFDSSTLTKGLILSAIAIFSFVGNVSTLVSILRTRRMGHSTVYLLLAHLAIADLLVTLFCILTEGLWTLTVAWYGSNFLCKVVKFMQMFSLYLSTFVLVLIGFDRLSAVRFPMHRAHAKQHVKRGMFCIWLISAIFSSPQKNSFYLTVKEHKYLKDIIYTLLLKPIVHLVNHHVWKIWKKTSLADGARCLRQQTKLPLFVVGVCSAMMARHLSERRTNLFNPSRWNSRPSPWNQFSAAVFTSLSEENFVQISAPSISGNGNSHWAIVKPSDESVLAC</sequence>
<evidence type="ECO:0000259" key="11">
    <source>
        <dbReference type="PROSITE" id="PS50262"/>
    </source>
</evidence>
<evidence type="ECO:0000256" key="7">
    <source>
        <dbReference type="ARBA" id="ARBA00023170"/>
    </source>
</evidence>
<gene>
    <name evidence="12" type="primary">GNRHR_3</name>
    <name evidence="12" type="ORF">AVEN_197738_1</name>
</gene>
<dbReference type="PANTHER" id="PTHR45695">
    <property type="entry name" value="LEUCOKININ RECEPTOR-RELATED"/>
    <property type="match status" value="1"/>
</dbReference>
<dbReference type="InterPro" id="IPR017452">
    <property type="entry name" value="GPCR_Rhodpsn_7TM"/>
</dbReference>
<evidence type="ECO:0000256" key="5">
    <source>
        <dbReference type="ARBA" id="ARBA00023040"/>
    </source>
</evidence>
<evidence type="ECO:0000256" key="10">
    <source>
        <dbReference type="SAM" id="Phobius"/>
    </source>
</evidence>
<dbReference type="Proteomes" id="UP000499080">
    <property type="component" value="Unassembled WGS sequence"/>
</dbReference>
<keyword evidence="13" id="KW-1185">Reference proteome</keyword>
<dbReference type="OrthoDB" id="6435638at2759"/>
<feature type="transmembrane region" description="Helical" evidence="10">
    <location>
        <begin position="112"/>
        <end position="133"/>
    </location>
</feature>
<evidence type="ECO:0000256" key="1">
    <source>
        <dbReference type="ARBA" id="ARBA00004141"/>
    </source>
</evidence>
<proteinExistence type="inferred from homology"/>
<dbReference type="AlphaFoldDB" id="A0A4Y2CPE1"/>
<dbReference type="PRINTS" id="PR00237">
    <property type="entry name" value="GPCRRHODOPSN"/>
</dbReference>
<evidence type="ECO:0000256" key="4">
    <source>
        <dbReference type="ARBA" id="ARBA00022989"/>
    </source>
</evidence>
<dbReference type="SUPFAM" id="SSF81321">
    <property type="entry name" value="Family A G protein-coupled receptor-like"/>
    <property type="match status" value="1"/>
</dbReference>
<organism evidence="12 13">
    <name type="scientific">Araneus ventricosus</name>
    <name type="common">Orbweaver spider</name>
    <name type="synonym">Epeira ventricosa</name>
    <dbReference type="NCBI Taxonomy" id="182803"/>
    <lineage>
        <taxon>Eukaryota</taxon>
        <taxon>Metazoa</taxon>
        <taxon>Ecdysozoa</taxon>
        <taxon>Arthropoda</taxon>
        <taxon>Chelicerata</taxon>
        <taxon>Arachnida</taxon>
        <taxon>Araneae</taxon>
        <taxon>Araneomorphae</taxon>
        <taxon>Entelegynae</taxon>
        <taxon>Araneoidea</taxon>
        <taxon>Araneidae</taxon>
        <taxon>Araneus</taxon>
    </lineage>
</organism>
<keyword evidence="5" id="KW-0297">G-protein coupled receptor</keyword>
<comment type="subcellular location">
    <subcellularLocation>
        <location evidence="1">Membrane</location>
        <topology evidence="1">Multi-pass membrane protein</topology>
    </subcellularLocation>
</comment>
<dbReference type="PROSITE" id="PS50262">
    <property type="entry name" value="G_PROTEIN_RECEP_F1_2"/>
    <property type="match status" value="1"/>
</dbReference>
<evidence type="ECO:0000256" key="8">
    <source>
        <dbReference type="ARBA" id="ARBA00023224"/>
    </source>
</evidence>
<accession>A0A4Y2CPE1</accession>
<dbReference type="InterPro" id="IPR000276">
    <property type="entry name" value="GPCR_Rhodpsn"/>
</dbReference>
<comment type="similarity">
    <text evidence="2">Belongs to the G-protein coupled receptor 1 family.</text>
</comment>
<feature type="transmembrane region" description="Helical" evidence="10">
    <location>
        <begin position="145"/>
        <end position="170"/>
    </location>
</feature>
<feature type="domain" description="G-protein coupled receptors family 1 profile" evidence="11">
    <location>
        <begin position="124"/>
        <end position="240"/>
    </location>
</feature>
<keyword evidence="3 10" id="KW-0812">Transmembrane</keyword>
<evidence type="ECO:0000256" key="6">
    <source>
        <dbReference type="ARBA" id="ARBA00023136"/>
    </source>
</evidence>
<reference evidence="12 13" key="1">
    <citation type="journal article" date="2019" name="Sci. Rep.">
        <title>Orb-weaving spider Araneus ventricosus genome elucidates the spidroin gene catalogue.</title>
        <authorList>
            <person name="Kono N."/>
            <person name="Nakamura H."/>
            <person name="Ohtoshi R."/>
            <person name="Moran D.A.P."/>
            <person name="Shinohara A."/>
            <person name="Yoshida Y."/>
            <person name="Fujiwara M."/>
            <person name="Mori M."/>
            <person name="Tomita M."/>
            <person name="Arakawa K."/>
        </authorList>
    </citation>
    <scope>NUCLEOTIDE SEQUENCE [LARGE SCALE GENOMIC DNA]</scope>
</reference>
<evidence type="ECO:0000313" key="13">
    <source>
        <dbReference type="Proteomes" id="UP000499080"/>
    </source>
</evidence>
<dbReference type="Gene3D" id="1.20.1070.10">
    <property type="entry name" value="Rhodopsin 7-helix transmembrane proteins"/>
    <property type="match status" value="1"/>
</dbReference>
<evidence type="ECO:0000256" key="3">
    <source>
        <dbReference type="ARBA" id="ARBA00022692"/>
    </source>
</evidence>
<dbReference type="Pfam" id="PF00001">
    <property type="entry name" value="7tm_1"/>
    <property type="match status" value="1"/>
</dbReference>
<feature type="region of interest" description="Disordered" evidence="9">
    <location>
        <begin position="17"/>
        <end position="38"/>
    </location>
</feature>
<dbReference type="EMBL" id="BGPR01000212">
    <property type="protein sequence ID" value="GBM05185.1"/>
    <property type="molecule type" value="Genomic_DNA"/>
</dbReference>